<dbReference type="EMBL" id="BA000043">
    <property type="protein sequence ID" value="BAD76292.1"/>
    <property type="molecule type" value="Genomic_DNA"/>
</dbReference>
<name>Q5KYE4_GEOKA</name>
<evidence type="ECO:0000313" key="1">
    <source>
        <dbReference type="EMBL" id="BAD76292.1"/>
    </source>
</evidence>
<keyword evidence="2" id="KW-1185">Reference proteome</keyword>
<proteinExistence type="predicted"/>
<organism evidence="1 2">
    <name type="scientific">Geobacillus kaustophilus (strain HTA426)</name>
    <dbReference type="NCBI Taxonomy" id="235909"/>
    <lineage>
        <taxon>Bacteria</taxon>
        <taxon>Bacillati</taxon>
        <taxon>Bacillota</taxon>
        <taxon>Bacilli</taxon>
        <taxon>Bacillales</taxon>
        <taxon>Anoxybacillaceae</taxon>
        <taxon>Geobacillus</taxon>
        <taxon>Geobacillus thermoleovorans group</taxon>
    </lineage>
</organism>
<reference evidence="1 2" key="1">
    <citation type="journal article" date="2004" name="Nucleic Acids Res.">
        <title>Thermoadaptation trait revealed by the genome sequence of thermophilic Geobacillus kaustophilus.</title>
        <authorList>
            <person name="Takami H."/>
            <person name="Takaki Y."/>
            <person name="Chee G.J."/>
            <person name="Nishi S."/>
            <person name="Shimamura S."/>
            <person name="Suzuki H."/>
            <person name="Matsui S."/>
            <person name="Uchiyama I."/>
        </authorList>
    </citation>
    <scope>NUCLEOTIDE SEQUENCE [LARGE SCALE GENOMIC DNA]</scope>
    <source>
        <strain evidence="1 2">HTA426</strain>
    </source>
</reference>
<dbReference type="Proteomes" id="UP000001172">
    <property type="component" value="Chromosome"/>
</dbReference>
<sequence>MKRKIIGERTKQAITVVLFIQGFIIDLEVIKQNLRDQEGKRSFVFVRNMGFLLNGVEK</sequence>
<accession>Q5KYE4</accession>
<dbReference type="HOGENOM" id="CLU_2972988_0_0_9"/>
<evidence type="ECO:0000313" key="2">
    <source>
        <dbReference type="Proteomes" id="UP000001172"/>
    </source>
</evidence>
<protein>
    <submittedName>
        <fullName evidence="1">Uncharacterized protein</fullName>
    </submittedName>
</protein>
<dbReference type="KEGG" id="gka:GK2007"/>
<dbReference type="AlphaFoldDB" id="Q5KYE4"/>
<gene>
    <name evidence="1" type="ordered locus">GK2007</name>
</gene>